<reference evidence="1 2" key="1">
    <citation type="submission" date="2021-06" db="EMBL/GenBank/DDBJ databases">
        <title>Caerostris extrusa draft genome.</title>
        <authorList>
            <person name="Kono N."/>
            <person name="Arakawa K."/>
        </authorList>
    </citation>
    <scope>NUCLEOTIDE SEQUENCE [LARGE SCALE GENOMIC DNA]</scope>
</reference>
<sequence>MTQNHIAKLDRKCFTRMVDGHQCSRSFKHSCMDFILHNYTAVIEWLILRTNGYAPSSVVSKVGYAYSRRMQSDTWGYAKGASQLVFSL</sequence>
<proteinExistence type="predicted"/>
<name>A0AAV4MAH2_CAEEX</name>
<gene>
    <name evidence="1" type="ORF">CEXT_481241</name>
</gene>
<organism evidence="1 2">
    <name type="scientific">Caerostris extrusa</name>
    <name type="common">Bark spider</name>
    <name type="synonym">Caerostris bankana</name>
    <dbReference type="NCBI Taxonomy" id="172846"/>
    <lineage>
        <taxon>Eukaryota</taxon>
        <taxon>Metazoa</taxon>
        <taxon>Ecdysozoa</taxon>
        <taxon>Arthropoda</taxon>
        <taxon>Chelicerata</taxon>
        <taxon>Arachnida</taxon>
        <taxon>Araneae</taxon>
        <taxon>Araneomorphae</taxon>
        <taxon>Entelegynae</taxon>
        <taxon>Araneoidea</taxon>
        <taxon>Araneidae</taxon>
        <taxon>Caerostris</taxon>
    </lineage>
</organism>
<evidence type="ECO:0000313" key="2">
    <source>
        <dbReference type="Proteomes" id="UP001054945"/>
    </source>
</evidence>
<keyword evidence="2" id="KW-1185">Reference proteome</keyword>
<comment type="caution">
    <text evidence="1">The sequence shown here is derived from an EMBL/GenBank/DDBJ whole genome shotgun (WGS) entry which is preliminary data.</text>
</comment>
<protein>
    <submittedName>
        <fullName evidence="1">Uncharacterized protein</fullName>
    </submittedName>
</protein>
<dbReference type="EMBL" id="BPLR01002015">
    <property type="protein sequence ID" value="GIX69051.1"/>
    <property type="molecule type" value="Genomic_DNA"/>
</dbReference>
<dbReference type="AlphaFoldDB" id="A0AAV4MAH2"/>
<dbReference type="Proteomes" id="UP001054945">
    <property type="component" value="Unassembled WGS sequence"/>
</dbReference>
<evidence type="ECO:0000313" key="1">
    <source>
        <dbReference type="EMBL" id="GIX69051.1"/>
    </source>
</evidence>
<accession>A0AAV4MAH2</accession>